<dbReference type="PANTHER" id="PTHR30204">
    <property type="entry name" value="REDOX-CYCLING DRUG-SENSING TRANSCRIPTIONAL ACTIVATOR SOXR"/>
    <property type="match status" value="1"/>
</dbReference>
<dbReference type="PRINTS" id="PR00040">
    <property type="entry name" value="HTHMERR"/>
</dbReference>
<evidence type="ECO:0000256" key="1">
    <source>
        <dbReference type="ARBA" id="ARBA00023125"/>
    </source>
</evidence>
<reference evidence="4" key="1">
    <citation type="submission" date="2016-06" db="EMBL/GenBank/DDBJ databases">
        <authorList>
            <person name="Butler K."/>
        </authorList>
    </citation>
    <scope>NUCLEOTIDE SEQUENCE [LARGE SCALE GENOMIC DNA]</scope>
    <source>
        <strain evidence="4">GCSL-Mp20</strain>
    </source>
</reference>
<name>A0A1B8H0P1_9GAMM</name>
<dbReference type="AlphaFoldDB" id="A0A1B8H0P1"/>
<dbReference type="Pfam" id="PF13411">
    <property type="entry name" value="MerR_1"/>
    <property type="match status" value="1"/>
</dbReference>
<keyword evidence="4" id="KW-1185">Reference proteome</keyword>
<accession>A0A1B8H0P1</accession>
<dbReference type="Gene3D" id="1.10.1660.10">
    <property type="match status" value="1"/>
</dbReference>
<evidence type="ECO:0000313" key="4">
    <source>
        <dbReference type="Proteomes" id="UP000092377"/>
    </source>
</evidence>
<dbReference type="InterPro" id="IPR047057">
    <property type="entry name" value="MerR_fam"/>
</dbReference>
<dbReference type="PROSITE" id="PS50937">
    <property type="entry name" value="HTH_MERR_2"/>
    <property type="match status" value="1"/>
</dbReference>
<dbReference type="InterPro" id="IPR000551">
    <property type="entry name" value="MerR-type_HTH_dom"/>
</dbReference>
<comment type="caution">
    <text evidence="3">The sequence shown here is derived from an EMBL/GenBank/DDBJ whole genome shotgun (WGS) entry which is preliminary data.</text>
</comment>
<keyword evidence="1" id="KW-0238">DNA-binding</keyword>
<dbReference type="GO" id="GO:0003677">
    <property type="term" value="F:DNA binding"/>
    <property type="evidence" value="ECO:0007669"/>
    <property type="project" value="UniProtKB-KW"/>
</dbReference>
<gene>
    <name evidence="3" type="ORF">AYY18_11505</name>
</gene>
<dbReference type="OrthoDB" id="9802039at2"/>
<organism evidence="3 4">
    <name type="scientific">Morganella psychrotolerans</name>
    <dbReference type="NCBI Taxonomy" id="368603"/>
    <lineage>
        <taxon>Bacteria</taxon>
        <taxon>Pseudomonadati</taxon>
        <taxon>Pseudomonadota</taxon>
        <taxon>Gammaproteobacteria</taxon>
        <taxon>Enterobacterales</taxon>
        <taxon>Morganellaceae</taxon>
        <taxon>Morganella</taxon>
    </lineage>
</organism>
<dbReference type="GO" id="GO:0003700">
    <property type="term" value="F:DNA-binding transcription factor activity"/>
    <property type="evidence" value="ECO:0007669"/>
    <property type="project" value="InterPro"/>
</dbReference>
<evidence type="ECO:0000313" key="3">
    <source>
        <dbReference type="EMBL" id="OBU02632.1"/>
    </source>
</evidence>
<dbReference type="PANTHER" id="PTHR30204:SF97">
    <property type="entry name" value="MERR FAMILY REGULATORY PROTEIN"/>
    <property type="match status" value="1"/>
</dbReference>
<dbReference type="Proteomes" id="UP000092377">
    <property type="component" value="Unassembled WGS sequence"/>
</dbReference>
<dbReference type="SUPFAM" id="SSF46955">
    <property type="entry name" value="Putative DNA-binding domain"/>
    <property type="match status" value="1"/>
</dbReference>
<dbReference type="InterPro" id="IPR009061">
    <property type="entry name" value="DNA-bd_dom_put_sf"/>
</dbReference>
<dbReference type="SMART" id="SM00422">
    <property type="entry name" value="HTH_MERR"/>
    <property type="match status" value="1"/>
</dbReference>
<evidence type="ECO:0000259" key="2">
    <source>
        <dbReference type="PROSITE" id="PS50937"/>
    </source>
</evidence>
<proteinExistence type="predicted"/>
<protein>
    <submittedName>
        <fullName evidence="3">Transcriptional regulator</fullName>
    </submittedName>
</protein>
<feature type="domain" description="HTH merR-type" evidence="2">
    <location>
        <begin position="3"/>
        <end position="71"/>
    </location>
</feature>
<dbReference type="PROSITE" id="PS00552">
    <property type="entry name" value="HTH_MERR_1"/>
    <property type="match status" value="1"/>
</dbReference>
<dbReference type="EMBL" id="LZEY01000060">
    <property type="protein sequence ID" value="OBU02632.1"/>
    <property type="molecule type" value="Genomic_DNA"/>
</dbReference>
<sequence length="140" mass="15787">MKLLNIGRVAQLTGLTTATIRYYESKGLITPAGRKGLTRIYEPEVLTRLSLIILAKQGHFSLDEIAVMLSELPEKGIERTAIKAKVAEIDDKIRELQKLKQGLLHIEQCPAENHLECPNFRKILAVSLKNNREKMIKNPS</sequence>
<dbReference type="RefSeq" id="WP_067406172.1">
    <property type="nucleotide sequence ID" value="NZ_LZEY01000060.1"/>
</dbReference>